<keyword evidence="3" id="KW-1185">Reference proteome</keyword>
<reference evidence="2 3" key="2">
    <citation type="submission" date="2016-08" db="EMBL/GenBank/DDBJ databases">
        <title>Pervasive Adenine N6-methylation of Active Genes in Fungi.</title>
        <authorList>
            <consortium name="DOE Joint Genome Institute"/>
            <person name="Mondo S.J."/>
            <person name="Dannebaum R.O."/>
            <person name="Kuo R.C."/>
            <person name="Labutti K."/>
            <person name="Haridas S."/>
            <person name="Kuo A."/>
            <person name="Salamov A."/>
            <person name="Ahrendt S.R."/>
            <person name="Lipzen A."/>
            <person name="Sullivan W."/>
            <person name="Andreopoulos W.B."/>
            <person name="Clum A."/>
            <person name="Lindquist E."/>
            <person name="Daum C."/>
            <person name="Ramamoorthy G.K."/>
            <person name="Gryganskyi A."/>
            <person name="Culley D."/>
            <person name="Magnuson J.K."/>
            <person name="James T.Y."/>
            <person name="O'Malley M.A."/>
            <person name="Stajich J.E."/>
            <person name="Spatafora J.W."/>
            <person name="Visel A."/>
            <person name="Grigoriev I.V."/>
        </authorList>
    </citation>
    <scope>NUCLEOTIDE SEQUENCE [LARGE SCALE GENOMIC DNA]</scope>
    <source>
        <strain evidence="2 3">S4</strain>
    </source>
</reference>
<name>A0A1Y1VQY0_9FUNG</name>
<comment type="caution">
    <text evidence="2">The sequence shown here is derived from an EMBL/GenBank/DDBJ whole genome shotgun (WGS) entry which is preliminary data.</text>
</comment>
<feature type="compositionally biased region" description="Low complexity" evidence="1">
    <location>
        <begin position="110"/>
        <end position="125"/>
    </location>
</feature>
<reference evidence="2 3" key="1">
    <citation type="submission" date="2016-08" db="EMBL/GenBank/DDBJ databases">
        <title>A Parts List for Fungal Cellulosomes Revealed by Comparative Genomics.</title>
        <authorList>
            <consortium name="DOE Joint Genome Institute"/>
            <person name="Haitjema C.H."/>
            <person name="Gilmore S.P."/>
            <person name="Henske J.K."/>
            <person name="Solomon K.V."/>
            <person name="De Groot R."/>
            <person name="Kuo A."/>
            <person name="Mondo S.J."/>
            <person name="Salamov A.A."/>
            <person name="Labutti K."/>
            <person name="Zhao Z."/>
            <person name="Chiniquy J."/>
            <person name="Barry K."/>
            <person name="Brewer H.M."/>
            <person name="Purvine S.O."/>
            <person name="Wright A.T."/>
            <person name="Boxma B."/>
            <person name="Van Alen T."/>
            <person name="Hackstein J.H."/>
            <person name="Baker S.E."/>
            <person name="Grigoriev I.V."/>
            <person name="O'Malley M.A."/>
        </authorList>
    </citation>
    <scope>NUCLEOTIDE SEQUENCE [LARGE SCALE GENOMIC DNA]</scope>
    <source>
        <strain evidence="2 3">S4</strain>
    </source>
</reference>
<gene>
    <name evidence="2" type="ORF">BCR32DRAFT_287587</name>
</gene>
<dbReference type="STRING" id="1754192.A0A1Y1VQY0"/>
<sequence length="125" mass="13793">MPKPSSMINSPIIPINSKSNKEFNNLIKNFHLASPITPLIANINLNNAIKEEAAHTNISELSSNTQSKGKSKSRGRSKTRSFNNVDNPKAKLLSPKMDLSLIYKEDKNDTPSTINSNSNDSNIQK</sequence>
<dbReference type="AlphaFoldDB" id="A0A1Y1VQY0"/>
<evidence type="ECO:0000313" key="2">
    <source>
        <dbReference type="EMBL" id="ORX63680.1"/>
    </source>
</evidence>
<accession>A0A1Y1VQY0</accession>
<protein>
    <submittedName>
        <fullName evidence="2">Uncharacterized protein</fullName>
    </submittedName>
</protein>
<dbReference type="Proteomes" id="UP000193944">
    <property type="component" value="Unassembled WGS sequence"/>
</dbReference>
<feature type="compositionally biased region" description="Polar residues" evidence="1">
    <location>
        <begin position="56"/>
        <end position="66"/>
    </location>
</feature>
<feature type="region of interest" description="Disordered" evidence="1">
    <location>
        <begin position="55"/>
        <end position="125"/>
    </location>
</feature>
<evidence type="ECO:0000313" key="3">
    <source>
        <dbReference type="Proteomes" id="UP000193944"/>
    </source>
</evidence>
<evidence type="ECO:0000256" key="1">
    <source>
        <dbReference type="SAM" id="MobiDB-lite"/>
    </source>
</evidence>
<dbReference type="EMBL" id="MCFG01000598">
    <property type="protein sequence ID" value="ORX63680.1"/>
    <property type="molecule type" value="Genomic_DNA"/>
</dbReference>
<feature type="compositionally biased region" description="Basic residues" evidence="1">
    <location>
        <begin position="69"/>
        <end position="79"/>
    </location>
</feature>
<organism evidence="2 3">
    <name type="scientific">Anaeromyces robustus</name>
    <dbReference type="NCBI Taxonomy" id="1754192"/>
    <lineage>
        <taxon>Eukaryota</taxon>
        <taxon>Fungi</taxon>
        <taxon>Fungi incertae sedis</taxon>
        <taxon>Chytridiomycota</taxon>
        <taxon>Chytridiomycota incertae sedis</taxon>
        <taxon>Neocallimastigomycetes</taxon>
        <taxon>Neocallimastigales</taxon>
        <taxon>Neocallimastigaceae</taxon>
        <taxon>Anaeromyces</taxon>
    </lineage>
</organism>
<proteinExistence type="predicted"/>